<evidence type="ECO:0000313" key="4">
    <source>
        <dbReference type="Proteomes" id="UP000316905"/>
    </source>
</evidence>
<evidence type="ECO:0000256" key="1">
    <source>
        <dbReference type="SAM" id="MobiDB-lite"/>
    </source>
</evidence>
<dbReference type="NCBIfam" id="NF008528">
    <property type="entry name" value="PRK11463.1-2"/>
    <property type="match status" value="1"/>
</dbReference>
<keyword evidence="2" id="KW-1133">Transmembrane helix</keyword>
<dbReference type="RefSeq" id="WP_145136688.1">
    <property type="nucleotide sequence ID" value="NZ_VLKY01000001.1"/>
</dbReference>
<name>A0A562QQY5_9PSED</name>
<evidence type="ECO:0000256" key="2">
    <source>
        <dbReference type="SAM" id="Phobius"/>
    </source>
</evidence>
<dbReference type="Proteomes" id="UP000316905">
    <property type="component" value="Unassembled WGS sequence"/>
</dbReference>
<dbReference type="InterPro" id="IPR007313">
    <property type="entry name" value="FxsA"/>
</dbReference>
<sequence length="148" mass="16469">MRVFFFLFLLFPLLELAVLIKLGSAVGVGWTLILLILSTFVGIGMVRVAGFATIWRARMRLAMGEMPEKEITQGLTLGISGILFILPGFISDVFALLILLPVTRKLLVGAVVRRLNIRTAGQFRSEPHNSSRPEGPKVIEGEYERRDD</sequence>
<keyword evidence="2" id="KW-0812">Transmembrane</keyword>
<dbReference type="PANTHER" id="PTHR35335">
    <property type="entry name" value="UPF0716 PROTEIN FXSA"/>
    <property type="match status" value="1"/>
</dbReference>
<organism evidence="3 4">
    <name type="scientific">Pseudomonas duriflava</name>
    <dbReference type="NCBI Taxonomy" id="459528"/>
    <lineage>
        <taxon>Bacteria</taxon>
        <taxon>Pseudomonadati</taxon>
        <taxon>Pseudomonadota</taxon>
        <taxon>Gammaproteobacteria</taxon>
        <taxon>Pseudomonadales</taxon>
        <taxon>Pseudomonadaceae</taxon>
        <taxon>Pseudomonas</taxon>
    </lineage>
</organism>
<gene>
    <name evidence="3" type="ORF">IQ22_00202</name>
</gene>
<feature type="transmembrane region" description="Helical" evidence="2">
    <location>
        <begin position="75"/>
        <end position="100"/>
    </location>
</feature>
<reference evidence="3 4" key="1">
    <citation type="journal article" date="2015" name="Stand. Genomic Sci.">
        <title>Genomic Encyclopedia of Bacterial and Archaeal Type Strains, Phase III: the genomes of soil and plant-associated and newly described type strains.</title>
        <authorList>
            <person name="Whitman W.B."/>
            <person name="Woyke T."/>
            <person name="Klenk H.P."/>
            <person name="Zhou Y."/>
            <person name="Lilburn T.G."/>
            <person name="Beck B.J."/>
            <person name="De Vos P."/>
            <person name="Vandamme P."/>
            <person name="Eisen J.A."/>
            <person name="Garrity G."/>
            <person name="Hugenholtz P."/>
            <person name="Kyrpides N.C."/>
        </authorList>
    </citation>
    <scope>NUCLEOTIDE SEQUENCE [LARGE SCALE GENOMIC DNA]</scope>
    <source>
        <strain evidence="3 4">CGMCC 1.6858</strain>
    </source>
</reference>
<keyword evidence="4" id="KW-1185">Reference proteome</keyword>
<dbReference type="EMBL" id="VLKY01000001">
    <property type="protein sequence ID" value="TWI58496.1"/>
    <property type="molecule type" value="Genomic_DNA"/>
</dbReference>
<dbReference type="PANTHER" id="PTHR35335:SF1">
    <property type="entry name" value="UPF0716 PROTEIN FXSA"/>
    <property type="match status" value="1"/>
</dbReference>
<evidence type="ECO:0000313" key="3">
    <source>
        <dbReference type="EMBL" id="TWI58496.1"/>
    </source>
</evidence>
<dbReference type="Pfam" id="PF04186">
    <property type="entry name" value="FxsA"/>
    <property type="match status" value="1"/>
</dbReference>
<accession>A0A562QQY5</accession>
<proteinExistence type="predicted"/>
<feature type="transmembrane region" description="Helical" evidence="2">
    <location>
        <begin position="29"/>
        <end position="54"/>
    </location>
</feature>
<dbReference type="OrthoDB" id="9792788at2"/>
<dbReference type="GO" id="GO:0016020">
    <property type="term" value="C:membrane"/>
    <property type="evidence" value="ECO:0007669"/>
    <property type="project" value="InterPro"/>
</dbReference>
<keyword evidence="2" id="KW-0472">Membrane</keyword>
<protein>
    <submittedName>
        <fullName evidence="3">UPF0716 protein FxsA</fullName>
    </submittedName>
</protein>
<comment type="caution">
    <text evidence="3">The sequence shown here is derived from an EMBL/GenBank/DDBJ whole genome shotgun (WGS) entry which is preliminary data.</text>
</comment>
<feature type="compositionally biased region" description="Basic and acidic residues" evidence="1">
    <location>
        <begin position="125"/>
        <end position="148"/>
    </location>
</feature>
<feature type="region of interest" description="Disordered" evidence="1">
    <location>
        <begin position="123"/>
        <end position="148"/>
    </location>
</feature>
<dbReference type="AlphaFoldDB" id="A0A562QQY5"/>